<feature type="compositionally biased region" description="Polar residues" evidence="1">
    <location>
        <begin position="30"/>
        <end position="41"/>
    </location>
</feature>
<feature type="compositionally biased region" description="Low complexity" evidence="1">
    <location>
        <begin position="42"/>
        <end position="116"/>
    </location>
</feature>
<name>A0ABR3JP98_9AGAR</name>
<dbReference type="SMART" id="SM00198">
    <property type="entry name" value="SCP"/>
    <property type="match status" value="1"/>
</dbReference>
<accession>A0ABR3JP98</accession>
<feature type="compositionally biased region" description="Low complexity" evidence="1">
    <location>
        <begin position="14"/>
        <end position="29"/>
    </location>
</feature>
<dbReference type="InterPro" id="IPR035940">
    <property type="entry name" value="CAP_sf"/>
</dbReference>
<dbReference type="EMBL" id="JASNQZ010000005">
    <property type="protein sequence ID" value="KAL0957571.1"/>
    <property type="molecule type" value="Genomic_DNA"/>
</dbReference>
<dbReference type="PANTHER" id="PTHR10334">
    <property type="entry name" value="CYSTEINE-RICH SECRETORY PROTEIN-RELATED"/>
    <property type="match status" value="1"/>
</dbReference>
<dbReference type="PRINTS" id="PR00837">
    <property type="entry name" value="V5TPXLIKE"/>
</dbReference>
<dbReference type="Gene3D" id="3.40.33.10">
    <property type="entry name" value="CAP"/>
    <property type="match status" value="1"/>
</dbReference>
<feature type="domain" description="SCP" evidence="2">
    <location>
        <begin position="120"/>
        <end position="252"/>
    </location>
</feature>
<proteinExistence type="predicted"/>
<evidence type="ECO:0000313" key="3">
    <source>
        <dbReference type="EMBL" id="KAL0957571.1"/>
    </source>
</evidence>
<keyword evidence="4" id="KW-1185">Reference proteome</keyword>
<sequence length="260" mass="26393">MCLHLSRMGQEAPTISSSSFTSTRSAISSQKPTSTPSLKPESTSSSTTASAQTTDGGAEASASADASSNSNKSSANAGAGPSSSGSKNADSSAGASANASANANGGPTYASASASASSNSDEDRYLAAHNPFRAQHGAGGLSWSDDLAGKAQQWANNCKFQHSGGSLGPFGENLAAGTGNQYNIESAIKLWTNESKDYDPSNPNPSHFTQVVWKGSTQLGCAVANCDGIFDASFGKAKFFVCEYSAQGNVIGQFTQNVQA</sequence>
<dbReference type="InterPro" id="IPR001283">
    <property type="entry name" value="CRISP-related"/>
</dbReference>
<evidence type="ECO:0000313" key="4">
    <source>
        <dbReference type="Proteomes" id="UP001556367"/>
    </source>
</evidence>
<dbReference type="SUPFAM" id="SSF55797">
    <property type="entry name" value="PR-1-like"/>
    <property type="match status" value="1"/>
</dbReference>
<dbReference type="Proteomes" id="UP001556367">
    <property type="component" value="Unassembled WGS sequence"/>
</dbReference>
<organism evidence="3 4">
    <name type="scientific">Hohenbuehelia grisea</name>
    <dbReference type="NCBI Taxonomy" id="104357"/>
    <lineage>
        <taxon>Eukaryota</taxon>
        <taxon>Fungi</taxon>
        <taxon>Dikarya</taxon>
        <taxon>Basidiomycota</taxon>
        <taxon>Agaricomycotina</taxon>
        <taxon>Agaricomycetes</taxon>
        <taxon>Agaricomycetidae</taxon>
        <taxon>Agaricales</taxon>
        <taxon>Pleurotineae</taxon>
        <taxon>Pleurotaceae</taxon>
        <taxon>Hohenbuehelia</taxon>
    </lineage>
</organism>
<evidence type="ECO:0000256" key="1">
    <source>
        <dbReference type="SAM" id="MobiDB-lite"/>
    </source>
</evidence>
<protein>
    <recommendedName>
        <fullName evidence="2">SCP domain-containing protein</fullName>
    </recommendedName>
</protein>
<dbReference type="Pfam" id="PF00188">
    <property type="entry name" value="CAP"/>
    <property type="match status" value="1"/>
</dbReference>
<feature type="region of interest" description="Disordered" evidence="1">
    <location>
        <begin position="1"/>
        <end position="116"/>
    </location>
</feature>
<gene>
    <name evidence="3" type="ORF">HGRIS_001356</name>
</gene>
<reference evidence="4" key="1">
    <citation type="submission" date="2024-06" db="EMBL/GenBank/DDBJ databases">
        <title>Multi-omics analyses provide insights into the biosynthesis of the anticancer antibiotic pleurotin in Hohenbuehelia grisea.</title>
        <authorList>
            <person name="Weaver J.A."/>
            <person name="Alberti F."/>
        </authorList>
    </citation>
    <scope>NUCLEOTIDE SEQUENCE [LARGE SCALE GENOMIC DNA]</scope>
    <source>
        <strain evidence="4">T-177</strain>
    </source>
</reference>
<evidence type="ECO:0000259" key="2">
    <source>
        <dbReference type="SMART" id="SM00198"/>
    </source>
</evidence>
<comment type="caution">
    <text evidence="3">The sequence shown here is derived from an EMBL/GenBank/DDBJ whole genome shotgun (WGS) entry which is preliminary data.</text>
</comment>
<dbReference type="InterPro" id="IPR014044">
    <property type="entry name" value="CAP_dom"/>
</dbReference>